<feature type="transmembrane region" description="Helical" evidence="8">
    <location>
        <begin position="243"/>
        <end position="267"/>
    </location>
</feature>
<protein>
    <submittedName>
        <fullName evidence="11">Cell surface glycoprotein CD200 receptor 1-A-like isoform X1</fullName>
    </submittedName>
</protein>
<keyword evidence="9" id="KW-0732">Signal</keyword>
<dbReference type="GO" id="GO:0038023">
    <property type="term" value="F:signaling receptor activity"/>
    <property type="evidence" value="ECO:0007669"/>
    <property type="project" value="InterPro"/>
</dbReference>
<organism evidence="11 12">
    <name type="scientific">Astyanax mexicanus</name>
    <name type="common">Blind cave fish</name>
    <name type="synonym">Astyanax fasciatus mexicanus</name>
    <dbReference type="NCBI Taxonomy" id="7994"/>
    <lineage>
        <taxon>Eukaryota</taxon>
        <taxon>Metazoa</taxon>
        <taxon>Chordata</taxon>
        <taxon>Craniata</taxon>
        <taxon>Vertebrata</taxon>
        <taxon>Euteleostomi</taxon>
        <taxon>Actinopterygii</taxon>
        <taxon>Neopterygii</taxon>
        <taxon>Teleostei</taxon>
        <taxon>Ostariophysi</taxon>
        <taxon>Characiformes</taxon>
        <taxon>Characoidei</taxon>
        <taxon>Acestrorhamphidae</taxon>
        <taxon>Acestrorhamphinae</taxon>
        <taxon>Astyanax</taxon>
    </lineage>
</organism>
<comment type="similarity">
    <text evidence="2">Belongs to the CD200R family.</text>
</comment>
<comment type="subcellular location">
    <subcellularLocation>
        <location evidence="1">Membrane</location>
        <topology evidence="1">Single-pass membrane protein</topology>
    </subcellularLocation>
</comment>
<feature type="domain" description="Ig-like" evidence="10">
    <location>
        <begin position="31"/>
        <end position="145"/>
    </location>
</feature>
<evidence type="ECO:0000256" key="3">
    <source>
        <dbReference type="ARBA" id="ARBA00022692"/>
    </source>
</evidence>
<keyword evidence="7" id="KW-0325">Glycoprotein</keyword>
<evidence type="ECO:0000256" key="2">
    <source>
        <dbReference type="ARBA" id="ARBA00008215"/>
    </source>
</evidence>
<dbReference type="SUPFAM" id="SSF48726">
    <property type="entry name" value="Immunoglobulin"/>
    <property type="match status" value="1"/>
</dbReference>
<reference evidence="11 12" key="1">
    <citation type="submission" date="2021-07" db="EMBL/GenBank/DDBJ databases">
        <authorList>
            <person name="Imarazene B."/>
            <person name="Zahm M."/>
            <person name="Klopp C."/>
            <person name="Cabau C."/>
            <person name="Beille S."/>
            <person name="Jouanno E."/>
            <person name="Castinel A."/>
            <person name="Lluch J."/>
            <person name="Gil L."/>
            <person name="Kuchtly C."/>
            <person name="Lopez Roques C."/>
            <person name="Donnadieu C."/>
            <person name="Parrinello H."/>
            <person name="Journot L."/>
            <person name="Du K."/>
            <person name="Schartl M."/>
            <person name="Retaux S."/>
            <person name="Guiguen Y."/>
        </authorList>
    </citation>
    <scope>NUCLEOTIDE SEQUENCE [LARGE SCALE GENOMIC DNA]</scope>
    <source>
        <strain evidence="11">Pach_M1</strain>
        <tissue evidence="11">Testis</tissue>
    </source>
</reference>
<accession>A0A8T2LLH9</accession>
<keyword evidence="5 8" id="KW-0472">Membrane</keyword>
<dbReference type="Gene3D" id="2.60.40.10">
    <property type="entry name" value="Immunoglobulins"/>
    <property type="match status" value="2"/>
</dbReference>
<keyword evidence="11" id="KW-0675">Receptor</keyword>
<proteinExistence type="inferred from homology"/>
<gene>
    <name evidence="11" type="primary">CD200R1A</name>
    <name evidence="11" type="ORF">AMEX_G14651</name>
</gene>
<dbReference type="Proteomes" id="UP000752171">
    <property type="component" value="Unassembled WGS sequence"/>
</dbReference>
<dbReference type="GO" id="GO:0150077">
    <property type="term" value="P:regulation of neuroinflammatory response"/>
    <property type="evidence" value="ECO:0007669"/>
    <property type="project" value="InterPro"/>
</dbReference>
<keyword evidence="3 8" id="KW-0812">Transmembrane</keyword>
<dbReference type="InterPro" id="IPR040012">
    <property type="entry name" value="CD200R"/>
</dbReference>
<dbReference type="GO" id="GO:0016020">
    <property type="term" value="C:membrane"/>
    <property type="evidence" value="ECO:0007669"/>
    <property type="project" value="UniProtKB-SubCell"/>
</dbReference>
<dbReference type="InterPro" id="IPR007110">
    <property type="entry name" value="Ig-like_dom"/>
</dbReference>
<keyword evidence="6" id="KW-1015">Disulfide bond</keyword>
<name>A0A8T2LLH9_ASTMX</name>
<dbReference type="PANTHER" id="PTHR21462:SF2">
    <property type="entry name" value="CELL SURFACE GLYCOPROTEIN CD200 RECEPTOR 2"/>
    <property type="match status" value="1"/>
</dbReference>
<evidence type="ECO:0000259" key="10">
    <source>
        <dbReference type="PROSITE" id="PS50835"/>
    </source>
</evidence>
<evidence type="ECO:0000256" key="9">
    <source>
        <dbReference type="SAM" id="SignalP"/>
    </source>
</evidence>
<evidence type="ECO:0000256" key="7">
    <source>
        <dbReference type="ARBA" id="ARBA00023180"/>
    </source>
</evidence>
<sequence>MENTRLLRAVLVLAVCFTIHSTSGEAVRMFPASNKTTSEISEGSRNESVEMGNNITLLCTNEKIAWNKMIYVIWKIYSQEKNCSISVSTSDPAFNNCTDGKQIINESTSGNYSLFIPQFSSKDEGRYICDMSYQAGGFIETINVSTCDRPTLTGWLEKDKDGHTFAVCRAQGKPAASIYWKTPWNVSSPRTNSSINFTVTSRLQLPHKASPIELTCVVPSSSCNKEEIQFNTFQDRQTPDFSIAWPFILLGVCVTCITVTFLTALYIMREKIGQLSVFRKLCCTPQIPTPAREEKTPQPRDPEEVEPYASYVQRVNSIYNSSAELFNA</sequence>
<evidence type="ECO:0000313" key="11">
    <source>
        <dbReference type="EMBL" id="KAG9271697.1"/>
    </source>
</evidence>
<evidence type="ECO:0000256" key="1">
    <source>
        <dbReference type="ARBA" id="ARBA00004167"/>
    </source>
</evidence>
<evidence type="ECO:0000256" key="8">
    <source>
        <dbReference type="SAM" id="Phobius"/>
    </source>
</evidence>
<dbReference type="EMBL" id="JAICCE010000011">
    <property type="protein sequence ID" value="KAG9271697.1"/>
    <property type="molecule type" value="Genomic_DNA"/>
</dbReference>
<comment type="caution">
    <text evidence="11">The sequence shown here is derived from an EMBL/GenBank/DDBJ whole genome shotgun (WGS) entry which is preliminary data.</text>
</comment>
<evidence type="ECO:0000256" key="5">
    <source>
        <dbReference type="ARBA" id="ARBA00023136"/>
    </source>
</evidence>
<dbReference type="InterPro" id="IPR036179">
    <property type="entry name" value="Ig-like_dom_sf"/>
</dbReference>
<dbReference type="PROSITE" id="PS50835">
    <property type="entry name" value="IG_LIKE"/>
    <property type="match status" value="1"/>
</dbReference>
<dbReference type="PANTHER" id="PTHR21462">
    <property type="entry name" value="CELL SURFACE GLYCOPROTEIN OX2 RECEPTOR PRECURSOR"/>
    <property type="match status" value="1"/>
</dbReference>
<dbReference type="InterPro" id="IPR013783">
    <property type="entry name" value="Ig-like_fold"/>
</dbReference>
<feature type="chain" id="PRO_5035846197" evidence="9">
    <location>
        <begin position="25"/>
        <end position="328"/>
    </location>
</feature>
<dbReference type="AlphaFoldDB" id="A0A8T2LLH9"/>
<evidence type="ECO:0000256" key="4">
    <source>
        <dbReference type="ARBA" id="ARBA00022989"/>
    </source>
</evidence>
<feature type="signal peptide" evidence="9">
    <location>
        <begin position="1"/>
        <end position="24"/>
    </location>
</feature>
<dbReference type="GO" id="GO:0009986">
    <property type="term" value="C:cell surface"/>
    <property type="evidence" value="ECO:0007669"/>
    <property type="project" value="UniProtKB-ARBA"/>
</dbReference>
<keyword evidence="4 8" id="KW-1133">Transmembrane helix</keyword>
<evidence type="ECO:0000256" key="6">
    <source>
        <dbReference type="ARBA" id="ARBA00023157"/>
    </source>
</evidence>
<evidence type="ECO:0000313" key="12">
    <source>
        <dbReference type="Proteomes" id="UP000752171"/>
    </source>
</evidence>